<dbReference type="EMBL" id="QKZK01000001">
    <property type="protein sequence ID" value="PZX20650.1"/>
    <property type="molecule type" value="Genomic_DNA"/>
</dbReference>
<dbReference type="Proteomes" id="UP000249239">
    <property type="component" value="Unassembled WGS sequence"/>
</dbReference>
<evidence type="ECO:0000313" key="3">
    <source>
        <dbReference type="EMBL" id="PZX20650.1"/>
    </source>
</evidence>
<evidence type="ECO:0000256" key="1">
    <source>
        <dbReference type="SAM" id="Coils"/>
    </source>
</evidence>
<organism evidence="3 4">
    <name type="scientific">Breznakibacter xylanolyticus</name>
    <dbReference type="NCBI Taxonomy" id="990"/>
    <lineage>
        <taxon>Bacteria</taxon>
        <taxon>Pseudomonadati</taxon>
        <taxon>Bacteroidota</taxon>
        <taxon>Bacteroidia</taxon>
        <taxon>Marinilabiliales</taxon>
        <taxon>Marinilabiliaceae</taxon>
        <taxon>Breznakibacter</taxon>
    </lineage>
</organism>
<evidence type="ECO:0000259" key="2">
    <source>
        <dbReference type="Pfam" id="PF25881"/>
    </source>
</evidence>
<dbReference type="Gene3D" id="2.40.50.100">
    <property type="match status" value="1"/>
</dbReference>
<dbReference type="Gene3D" id="1.10.287.470">
    <property type="entry name" value="Helix hairpin bin"/>
    <property type="match status" value="1"/>
</dbReference>
<dbReference type="SUPFAM" id="SSF111369">
    <property type="entry name" value="HlyD-like secretion proteins"/>
    <property type="match status" value="1"/>
</dbReference>
<dbReference type="PANTHER" id="PTHR30438">
    <property type="entry name" value="36 KDA ANTIGEN-RELATED"/>
    <property type="match status" value="1"/>
</dbReference>
<dbReference type="Pfam" id="PF25881">
    <property type="entry name" value="HH_YBHG"/>
    <property type="match status" value="1"/>
</dbReference>
<protein>
    <submittedName>
        <fullName evidence="3">HlyD family secretion protein</fullName>
    </submittedName>
</protein>
<dbReference type="Gene3D" id="2.40.30.170">
    <property type="match status" value="1"/>
</dbReference>
<dbReference type="RefSeq" id="WP_111443821.1">
    <property type="nucleotide sequence ID" value="NZ_QKZK01000001.1"/>
</dbReference>
<dbReference type="PROSITE" id="PS51257">
    <property type="entry name" value="PROKAR_LIPOPROTEIN"/>
    <property type="match status" value="1"/>
</dbReference>
<accession>A0A2W7NL93</accession>
<keyword evidence="1" id="KW-0175">Coiled coil</keyword>
<feature type="coiled-coil region" evidence="1">
    <location>
        <begin position="100"/>
        <end position="127"/>
    </location>
</feature>
<dbReference type="AlphaFoldDB" id="A0A2W7NL93"/>
<keyword evidence="4" id="KW-1185">Reference proteome</keyword>
<sequence>MKKNMITAIALVVLLGGCATDKSNVFEGKVKRETISIAPKYAGRIERILVKEGDRVKAGDTLAILEIPEVEAKKMQAEGALHAATWQYQMAVKGATAEQKDQVNAMFKAAKEQYEFAEKSLARVRNLYNDSLVAPQAYDEALTKYQMAQSQYEAALAKRQEVMGGLRDEQVQMALGQKKQAEGAVKEAGVVLSERFVIAPADMTIETLALREGELALPGYNLVVGYDARSTWFRFTISEGQIARFVQGQKYHVTLPFEQNRSIEATLVSVTELAKYGNRSSSYPNHEPGEAVYELKLVPVSVADAANLFTNYSVNLTIQ</sequence>
<comment type="caution">
    <text evidence="3">The sequence shown here is derived from an EMBL/GenBank/DDBJ whole genome shotgun (WGS) entry which is preliminary data.</text>
</comment>
<dbReference type="InterPro" id="IPR059052">
    <property type="entry name" value="HH_YbhG-like"/>
</dbReference>
<proteinExistence type="predicted"/>
<feature type="domain" description="YbhG-like alpha-helical hairpin" evidence="2">
    <location>
        <begin position="71"/>
        <end position="188"/>
    </location>
</feature>
<name>A0A2W7NL93_9BACT</name>
<evidence type="ECO:0000313" key="4">
    <source>
        <dbReference type="Proteomes" id="UP000249239"/>
    </source>
</evidence>
<dbReference type="OrthoDB" id="9798190at2"/>
<gene>
    <name evidence="3" type="ORF">LX69_00071</name>
</gene>
<reference evidence="3 4" key="1">
    <citation type="submission" date="2018-06" db="EMBL/GenBank/DDBJ databases">
        <title>Genomic Encyclopedia of Archaeal and Bacterial Type Strains, Phase II (KMG-II): from individual species to whole genera.</title>
        <authorList>
            <person name="Goeker M."/>
        </authorList>
    </citation>
    <scope>NUCLEOTIDE SEQUENCE [LARGE SCALE GENOMIC DNA]</scope>
    <source>
        <strain evidence="3 4">DSM 6779</strain>
    </source>
</reference>